<reference evidence="1 2" key="1">
    <citation type="submission" date="2013-08" db="EMBL/GenBank/DDBJ databases">
        <authorList>
            <person name="Weinstock G."/>
            <person name="Sodergren E."/>
            <person name="Wylie T."/>
            <person name="Fulton L."/>
            <person name="Fulton R."/>
            <person name="Fronick C."/>
            <person name="O'Laughlin M."/>
            <person name="Godfrey J."/>
            <person name="Miner T."/>
            <person name="Herter B."/>
            <person name="Appelbaum E."/>
            <person name="Cordes M."/>
            <person name="Lek S."/>
            <person name="Wollam A."/>
            <person name="Pepin K.H."/>
            <person name="Palsikar V.B."/>
            <person name="Mitreva M."/>
            <person name="Wilson R.K."/>
        </authorList>
    </citation>
    <scope>NUCLEOTIDE SEQUENCE [LARGE SCALE GENOMIC DNA]</scope>
    <source>
        <strain evidence="1 2">ATCC 12856</strain>
    </source>
</reference>
<dbReference type="STRING" id="649747.HMPREF0083_04611"/>
<evidence type="ECO:0000313" key="1">
    <source>
        <dbReference type="EMBL" id="ERI07327.1"/>
    </source>
</evidence>
<keyword evidence="2" id="KW-1185">Reference proteome</keyword>
<dbReference type="HOGENOM" id="CLU_2731177_0_0_9"/>
<proteinExistence type="predicted"/>
<organism evidence="1 2">
    <name type="scientific">Aneurinibacillus aneurinilyticus ATCC 12856</name>
    <dbReference type="NCBI Taxonomy" id="649747"/>
    <lineage>
        <taxon>Bacteria</taxon>
        <taxon>Bacillati</taxon>
        <taxon>Bacillota</taxon>
        <taxon>Bacilli</taxon>
        <taxon>Bacillales</taxon>
        <taxon>Paenibacillaceae</taxon>
        <taxon>Aneurinibacillus group</taxon>
        <taxon>Aneurinibacillus</taxon>
    </lineage>
</organism>
<dbReference type="AlphaFoldDB" id="U1Y5A7"/>
<gene>
    <name evidence="1" type="ORF">HMPREF0083_04611</name>
</gene>
<protein>
    <submittedName>
        <fullName evidence="1">Uncharacterized protein</fullName>
    </submittedName>
</protein>
<sequence>MDLLQPERAAWISAESRTFFCGHWIQNHQNPNEGNRFPQFTGPKSQATPERRRVPLGFLTGLAGKQKRFSG</sequence>
<name>U1Y5A7_ANEAE</name>
<accession>U1Y5A7</accession>
<dbReference type="EMBL" id="AWSJ01000283">
    <property type="protein sequence ID" value="ERI07327.1"/>
    <property type="molecule type" value="Genomic_DNA"/>
</dbReference>
<evidence type="ECO:0000313" key="2">
    <source>
        <dbReference type="Proteomes" id="UP000016511"/>
    </source>
</evidence>
<dbReference type="Proteomes" id="UP000016511">
    <property type="component" value="Unassembled WGS sequence"/>
</dbReference>
<comment type="caution">
    <text evidence="1">The sequence shown here is derived from an EMBL/GenBank/DDBJ whole genome shotgun (WGS) entry which is preliminary data.</text>
</comment>